<dbReference type="SMART" id="SM01130">
    <property type="entry name" value="DHDPS"/>
    <property type="match status" value="1"/>
</dbReference>
<dbReference type="PIRSF" id="PIRSF001365">
    <property type="entry name" value="DHDPS"/>
    <property type="match status" value="1"/>
</dbReference>
<evidence type="ECO:0000313" key="5">
    <source>
        <dbReference type="Proteomes" id="UP000826651"/>
    </source>
</evidence>
<dbReference type="InterPro" id="IPR002220">
    <property type="entry name" value="DapA-like"/>
</dbReference>
<evidence type="ECO:0000256" key="2">
    <source>
        <dbReference type="ARBA" id="ARBA00023239"/>
    </source>
</evidence>
<reference evidence="4 5" key="1">
    <citation type="submission" date="2021-04" db="EMBL/GenBank/DDBJ databases">
        <title>Ruania sp. nov., isolated from sandy soil of mangrove forest.</title>
        <authorList>
            <person name="Ge X."/>
            <person name="Huang R."/>
            <person name="Liu W."/>
        </authorList>
    </citation>
    <scope>NUCLEOTIDE SEQUENCE [LARGE SCALE GENOMIC DNA]</scope>
    <source>
        <strain evidence="4 5">N2-46</strain>
    </source>
</reference>
<dbReference type="Pfam" id="PF00701">
    <property type="entry name" value="DHDPS"/>
    <property type="match status" value="1"/>
</dbReference>
<evidence type="ECO:0000256" key="1">
    <source>
        <dbReference type="ARBA" id="ARBA00007592"/>
    </source>
</evidence>
<gene>
    <name evidence="4" type="ORF">KCQ71_04865</name>
</gene>
<dbReference type="Gene3D" id="3.20.20.70">
    <property type="entry name" value="Aldolase class I"/>
    <property type="match status" value="1"/>
</dbReference>
<dbReference type="RefSeq" id="WP_223403448.1">
    <property type="nucleotide sequence ID" value="NZ_JAGSHT010000005.1"/>
</dbReference>
<dbReference type="PANTHER" id="PTHR12128">
    <property type="entry name" value="DIHYDRODIPICOLINATE SYNTHASE"/>
    <property type="match status" value="1"/>
</dbReference>
<keyword evidence="2 3" id="KW-0456">Lyase</keyword>
<name>A0ABS7S5A8_9MICO</name>
<dbReference type="PANTHER" id="PTHR12128:SF66">
    <property type="entry name" value="4-HYDROXY-2-OXOGLUTARATE ALDOLASE, MITOCHONDRIAL"/>
    <property type="match status" value="1"/>
</dbReference>
<organism evidence="4 5">
    <name type="scientific">Occultella gossypii</name>
    <dbReference type="NCBI Taxonomy" id="2800820"/>
    <lineage>
        <taxon>Bacteria</taxon>
        <taxon>Bacillati</taxon>
        <taxon>Actinomycetota</taxon>
        <taxon>Actinomycetes</taxon>
        <taxon>Micrococcales</taxon>
        <taxon>Ruaniaceae</taxon>
        <taxon>Occultella</taxon>
    </lineage>
</organism>
<dbReference type="CDD" id="cd00408">
    <property type="entry name" value="DHDPS-like"/>
    <property type="match status" value="1"/>
</dbReference>
<comment type="caution">
    <text evidence="4">The sequence shown here is derived from an EMBL/GenBank/DDBJ whole genome shotgun (WGS) entry which is preliminary data.</text>
</comment>
<dbReference type="EMBL" id="JAGSHT010000005">
    <property type="protein sequence ID" value="MBZ2195472.1"/>
    <property type="molecule type" value="Genomic_DNA"/>
</dbReference>
<dbReference type="Proteomes" id="UP000826651">
    <property type="component" value="Unassembled WGS sequence"/>
</dbReference>
<dbReference type="InterPro" id="IPR013785">
    <property type="entry name" value="Aldolase_TIM"/>
</dbReference>
<sequence length="313" mass="33493">MERNDVPWRGYWPAAPTPYTADGRLDQDGLAEMISMYVDQGVHGVLINGTTGEWFSQTRTERRTVAEIAVATVAGRIPVVIGCTSYTPAETIDLAEEVKAIGADGALTTPPPYAHPSQAEIYAFYETVTTAVEIPWMAYNWPRGTAVDISVETASRLADLPNVVAIKDSTGDELKCMATVEAVADRVRAFGRFIHPRGMAFMLGVGGDGNIDGGGLGAPFAVPYYDAVFAGDLDAARGFGKQYEQLVSLLVNADYSSKFASPTSQLKAAMNILGQPGGEVRPPLLPMAEENRADLAHALGRAGLPPHQPTHKE</sequence>
<comment type="similarity">
    <text evidence="1 3">Belongs to the DapA family.</text>
</comment>
<evidence type="ECO:0000313" key="4">
    <source>
        <dbReference type="EMBL" id="MBZ2195472.1"/>
    </source>
</evidence>
<dbReference type="PRINTS" id="PR00146">
    <property type="entry name" value="DHPICSNTHASE"/>
</dbReference>
<dbReference type="SUPFAM" id="SSF51569">
    <property type="entry name" value="Aldolase"/>
    <property type="match status" value="1"/>
</dbReference>
<protein>
    <submittedName>
        <fullName evidence="4">Dihydrodipicolinate synthase family protein</fullName>
    </submittedName>
</protein>
<proteinExistence type="inferred from homology"/>
<accession>A0ABS7S5A8</accession>
<keyword evidence="5" id="KW-1185">Reference proteome</keyword>
<evidence type="ECO:0000256" key="3">
    <source>
        <dbReference type="PIRNR" id="PIRNR001365"/>
    </source>
</evidence>